<dbReference type="InterPro" id="IPR000192">
    <property type="entry name" value="Aminotrans_V_dom"/>
</dbReference>
<dbReference type="Pfam" id="PF00266">
    <property type="entry name" value="Aminotran_5"/>
    <property type="match status" value="1"/>
</dbReference>
<reference evidence="3 4" key="1">
    <citation type="journal article" date="2016" name="Mol. Biol. Evol.">
        <title>Comparative Genomics of Early-Diverging Mushroom-Forming Fungi Provides Insights into the Origins of Lignocellulose Decay Capabilities.</title>
        <authorList>
            <person name="Nagy L.G."/>
            <person name="Riley R."/>
            <person name="Tritt A."/>
            <person name="Adam C."/>
            <person name="Daum C."/>
            <person name="Floudas D."/>
            <person name="Sun H."/>
            <person name="Yadav J.S."/>
            <person name="Pangilinan J."/>
            <person name="Larsson K.H."/>
            <person name="Matsuura K."/>
            <person name="Barry K."/>
            <person name="Labutti K."/>
            <person name="Kuo R."/>
            <person name="Ohm R.A."/>
            <person name="Bhattacharya S.S."/>
            <person name="Shirouzu T."/>
            <person name="Yoshinaga Y."/>
            <person name="Martin F.M."/>
            <person name="Grigoriev I.V."/>
            <person name="Hibbett D.S."/>
        </authorList>
    </citation>
    <scope>NUCLEOTIDE SEQUENCE [LARGE SCALE GENOMIC DNA]</scope>
    <source>
        <strain evidence="3 4">HHB12029</strain>
    </source>
</reference>
<dbReference type="InterPro" id="IPR015424">
    <property type="entry name" value="PyrdxlP-dep_Trfase"/>
</dbReference>
<evidence type="ECO:0000313" key="3">
    <source>
        <dbReference type="EMBL" id="KZW01152.1"/>
    </source>
</evidence>
<dbReference type="InParanoid" id="A0A165NSA8"/>
<dbReference type="InterPro" id="IPR015421">
    <property type="entry name" value="PyrdxlP-dep_Trfase_major"/>
</dbReference>
<accession>A0A165NSA8</accession>
<dbReference type="Proteomes" id="UP000077266">
    <property type="component" value="Unassembled WGS sequence"/>
</dbReference>
<dbReference type="GO" id="GO:0016740">
    <property type="term" value="F:transferase activity"/>
    <property type="evidence" value="ECO:0007669"/>
    <property type="project" value="UniProtKB-KW"/>
</dbReference>
<dbReference type="InterPro" id="IPR015422">
    <property type="entry name" value="PyrdxlP-dep_Trfase_small"/>
</dbReference>
<evidence type="ECO:0000256" key="1">
    <source>
        <dbReference type="ARBA" id="ARBA00022898"/>
    </source>
</evidence>
<feature type="domain" description="Aminotransferase class V" evidence="2">
    <location>
        <begin position="76"/>
        <end position="416"/>
    </location>
</feature>
<gene>
    <name evidence="3" type="ORF">EXIGLDRAFT_738597</name>
</gene>
<proteinExistence type="predicted"/>
<dbReference type="PANTHER" id="PTHR43092">
    <property type="entry name" value="L-CYSTEINE DESULFHYDRASE"/>
    <property type="match status" value="1"/>
</dbReference>
<dbReference type="STRING" id="1314781.A0A165NSA8"/>
<keyword evidence="3" id="KW-0808">Transferase</keyword>
<evidence type="ECO:0000259" key="2">
    <source>
        <dbReference type="Pfam" id="PF00266"/>
    </source>
</evidence>
<keyword evidence="4" id="KW-1185">Reference proteome</keyword>
<dbReference type="OrthoDB" id="5978656at2759"/>
<dbReference type="FunCoup" id="A0A165NSA8">
    <property type="interactions" value="15"/>
</dbReference>
<dbReference type="EMBL" id="KV425896">
    <property type="protein sequence ID" value="KZW01152.1"/>
    <property type="molecule type" value="Genomic_DNA"/>
</dbReference>
<dbReference type="Gene3D" id="3.40.640.10">
    <property type="entry name" value="Type I PLP-dependent aspartate aminotransferase-like (Major domain)"/>
    <property type="match status" value="1"/>
</dbReference>
<keyword evidence="1" id="KW-0663">Pyridoxal phosphate</keyword>
<dbReference type="SUPFAM" id="SSF53383">
    <property type="entry name" value="PLP-dependent transferases"/>
    <property type="match status" value="1"/>
</dbReference>
<protein>
    <submittedName>
        <fullName evidence="3">PLP-dependent transferase</fullName>
    </submittedName>
</protein>
<organism evidence="3 4">
    <name type="scientific">Exidia glandulosa HHB12029</name>
    <dbReference type="NCBI Taxonomy" id="1314781"/>
    <lineage>
        <taxon>Eukaryota</taxon>
        <taxon>Fungi</taxon>
        <taxon>Dikarya</taxon>
        <taxon>Basidiomycota</taxon>
        <taxon>Agaricomycotina</taxon>
        <taxon>Agaricomycetes</taxon>
        <taxon>Auriculariales</taxon>
        <taxon>Exidiaceae</taxon>
        <taxon>Exidia</taxon>
    </lineage>
</organism>
<name>A0A165NSA8_EXIGL</name>
<evidence type="ECO:0000313" key="4">
    <source>
        <dbReference type="Proteomes" id="UP000077266"/>
    </source>
</evidence>
<dbReference type="PANTHER" id="PTHR43092:SF2">
    <property type="entry name" value="HERCYNYLCYSTEINE SULFOXIDE LYASE"/>
    <property type="match status" value="1"/>
</dbReference>
<dbReference type="Gene3D" id="3.90.1150.10">
    <property type="entry name" value="Aspartate Aminotransferase, domain 1"/>
    <property type="match status" value="1"/>
</dbReference>
<sequence>MSAERVYALLSETIVTPPRLHLVPKYEFGHSMKRHFAMDAGYININHGSFGTVPLRVIEYAERLGRECDARPDSWLMEEVEPKMLDVRRQLAQVLNADVDECVLVPNATTGVNQVIRNFEWHAGDVLVSTSTTYDAVALTLKYAHDTWPYPGLSCLEYVFPLTHDEIVDKFRSHLRSIARQNGQKILAVIDAIVSVPGVVMPWERLVQVCREEAVWSLVDAAHVIGQVNVDLTAADPDFWVTVHCHKWLYARRGCSVLYVPKRNQHVMKTAFPTSWRYKSPSEIMPGEKNFVDQFGACGTIDHAPYLSIAEALAFRRDIGGESVINDYCHALALQAGLRMAEIMGTSVIDENGSLTANMFNVKLPLPIHAETTENDICARKREFRIRMLEEHRCAVQTYVHDRKWWLRGSVQVFNELHDFEHAAKGLMALCQEFKTADLL</sequence>
<dbReference type="AlphaFoldDB" id="A0A165NSA8"/>